<protein>
    <recommendedName>
        <fullName evidence="3">Peptidase aspartic putative domain-containing protein</fullName>
    </recommendedName>
</protein>
<dbReference type="EMBL" id="BGPR01000029">
    <property type="protein sequence ID" value="GBL82574.1"/>
    <property type="molecule type" value="Genomic_DNA"/>
</dbReference>
<dbReference type="OrthoDB" id="6434979at2759"/>
<evidence type="ECO:0000313" key="2">
    <source>
        <dbReference type="Proteomes" id="UP000499080"/>
    </source>
</evidence>
<sequence>MFPWSLAVGHQCISKSVAAELGSSVIFKETVTYTFFGNARTDPKLHKYRVKLSSVSQNKHSDLEFDFLDQDIICGDIPRISKGPVLKELKRNQIWLLDIGPDRPKMDMLIGSDVYGKILTGLVRQLKERLTAVNTKLGWVGCGRFEFSTRKDQSDSIFCASLAVGDYNISNL</sequence>
<reference evidence="1 2" key="1">
    <citation type="journal article" date="2019" name="Sci. Rep.">
        <title>Orb-weaving spider Araneus ventricosus genome elucidates the spidroin gene catalogue.</title>
        <authorList>
            <person name="Kono N."/>
            <person name="Nakamura H."/>
            <person name="Ohtoshi R."/>
            <person name="Moran D.A.P."/>
            <person name="Shinohara A."/>
            <person name="Yoshida Y."/>
            <person name="Fujiwara M."/>
            <person name="Mori M."/>
            <person name="Tomita M."/>
            <person name="Arakawa K."/>
        </authorList>
    </citation>
    <scope>NUCLEOTIDE SEQUENCE [LARGE SCALE GENOMIC DNA]</scope>
</reference>
<proteinExistence type="predicted"/>
<dbReference type="Proteomes" id="UP000499080">
    <property type="component" value="Unassembled WGS sequence"/>
</dbReference>
<comment type="caution">
    <text evidence="1">The sequence shown here is derived from an EMBL/GenBank/DDBJ whole genome shotgun (WGS) entry which is preliminary data.</text>
</comment>
<evidence type="ECO:0008006" key="3">
    <source>
        <dbReference type="Google" id="ProtNLM"/>
    </source>
</evidence>
<evidence type="ECO:0000313" key="1">
    <source>
        <dbReference type="EMBL" id="GBL82574.1"/>
    </source>
</evidence>
<accession>A0A4Y2AUF0</accession>
<gene>
    <name evidence="1" type="ORF">AVEN_263664_1</name>
</gene>
<name>A0A4Y2AUF0_ARAVE</name>
<keyword evidence="2" id="KW-1185">Reference proteome</keyword>
<organism evidence="1 2">
    <name type="scientific">Araneus ventricosus</name>
    <name type="common">Orbweaver spider</name>
    <name type="synonym">Epeira ventricosa</name>
    <dbReference type="NCBI Taxonomy" id="182803"/>
    <lineage>
        <taxon>Eukaryota</taxon>
        <taxon>Metazoa</taxon>
        <taxon>Ecdysozoa</taxon>
        <taxon>Arthropoda</taxon>
        <taxon>Chelicerata</taxon>
        <taxon>Arachnida</taxon>
        <taxon>Araneae</taxon>
        <taxon>Araneomorphae</taxon>
        <taxon>Entelegynae</taxon>
        <taxon>Araneoidea</taxon>
        <taxon>Araneidae</taxon>
        <taxon>Araneus</taxon>
    </lineage>
</organism>
<dbReference type="AlphaFoldDB" id="A0A4Y2AUF0"/>